<dbReference type="PANTHER" id="PTHR48081">
    <property type="entry name" value="AB HYDROLASE SUPERFAMILY PROTEIN C4A8.06C"/>
    <property type="match status" value="1"/>
</dbReference>
<feature type="domain" description="Alpha/beta hydrolase fold-3" evidence="4">
    <location>
        <begin position="61"/>
        <end position="246"/>
    </location>
</feature>
<reference evidence="5" key="1">
    <citation type="submission" date="2022-07" db="EMBL/GenBank/DDBJ databases">
        <title>Parvularcula maris sp. nov., an algicidal bacterium isolated from seawater.</title>
        <authorList>
            <person name="Li F."/>
        </authorList>
    </citation>
    <scope>NUCLEOTIDE SEQUENCE</scope>
    <source>
        <strain evidence="5">BGMRC 0090</strain>
    </source>
</reference>
<dbReference type="EMBL" id="JANIBC010000001">
    <property type="protein sequence ID" value="MCQ8184045.1"/>
    <property type="molecule type" value="Genomic_DNA"/>
</dbReference>
<dbReference type="Pfam" id="PF07859">
    <property type="entry name" value="Abhydrolase_3"/>
    <property type="match status" value="1"/>
</dbReference>
<feature type="active site" evidence="3">
    <location>
        <position position="131"/>
    </location>
</feature>
<evidence type="ECO:0000313" key="6">
    <source>
        <dbReference type="Proteomes" id="UP001142610"/>
    </source>
</evidence>
<sequence length="276" mass="29988">MLSTDELKQHIASCPMGDTPEEMREGFERLASVATKHAAEGERDEIEGYPALRFGEGPRRILYFPGGGYVFGSPSTHRSLCRQLARAAGAEVIALDYPKAPEHPWPAQKQAALSVFRRLRDEGSVGVAGDSAGGHLALIAALEADPCLCVAFSPNTLRDDRLTATRKANGERDAMVDDDDDRRLARLVFGEIEPGDPDQTLVLRDLSDLPPSLISVGTDEVLLDDSRVFARHAEAAGAAVTLCERDGFHMEELFADVYEPGLRSVQRAGRFIASVD</sequence>
<gene>
    <name evidence="5" type="ORF">NOG11_01465</name>
</gene>
<keyword evidence="6" id="KW-1185">Reference proteome</keyword>
<organism evidence="5 6">
    <name type="scientific">Parvularcula maris</name>
    <dbReference type="NCBI Taxonomy" id="2965077"/>
    <lineage>
        <taxon>Bacteria</taxon>
        <taxon>Pseudomonadati</taxon>
        <taxon>Pseudomonadota</taxon>
        <taxon>Alphaproteobacteria</taxon>
        <taxon>Parvularculales</taxon>
        <taxon>Parvularculaceae</taxon>
        <taxon>Parvularcula</taxon>
    </lineage>
</organism>
<evidence type="ECO:0000313" key="5">
    <source>
        <dbReference type="EMBL" id="MCQ8184045.1"/>
    </source>
</evidence>
<evidence type="ECO:0000256" key="3">
    <source>
        <dbReference type="PROSITE-ProRule" id="PRU10038"/>
    </source>
</evidence>
<dbReference type="InterPro" id="IPR033140">
    <property type="entry name" value="Lipase_GDXG_put_SER_AS"/>
</dbReference>
<dbReference type="InterPro" id="IPR050300">
    <property type="entry name" value="GDXG_lipolytic_enzyme"/>
</dbReference>
<dbReference type="PROSITE" id="PS01174">
    <property type="entry name" value="LIPASE_GDXG_SER"/>
    <property type="match status" value="1"/>
</dbReference>
<name>A0A9X2L6N1_9PROT</name>
<proteinExistence type="inferred from homology"/>
<dbReference type="AlphaFoldDB" id="A0A9X2L6N1"/>
<dbReference type="RefSeq" id="WP_256617851.1">
    <property type="nucleotide sequence ID" value="NZ_JANIBC010000001.1"/>
</dbReference>
<dbReference type="PANTHER" id="PTHR48081:SF30">
    <property type="entry name" value="ACETYL-HYDROLASE LIPR-RELATED"/>
    <property type="match status" value="1"/>
</dbReference>
<dbReference type="GO" id="GO:0004806">
    <property type="term" value="F:triacylglycerol lipase activity"/>
    <property type="evidence" value="ECO:0007669"/>
    <property type="project" value="TreeGrafter"/>
</dbReference>
<evidence type="ECO:0000256" key="1">
    <source>
        <dbReference type="ARBA" id="ARBA00010515"/>
    </source>
</evidence>
<comment type="similarity">
    <text evidence="1">Belongs to the 'GDXG' lipolytic enzyme family.</text>
</comment>
<evidence type="ECO:0000256" key="2">
    <source>
        <dbReference type="ARBA" id="ARBA00022801"/>
    </source>
</evidence>
<dbReference type="Gene3D" id="3.40.50.1820">
    <property type="entry name" value="alpha/beta hydrolase"/>
    <property type="match status" value="1"/>
</dbReference>
<accession>A0A9X2L6N1</accession>
<comment type="caution">
    <text evidence="5">The sequence shown here is derived from an EMBL/GenBank/DDBJ whole genome shotgun (WGS) entry which is preliminary data.</text>
</comment>
<dbReference type="Proteomes" id="UP001142610">
    <property type="component" value="Unassembled WGS sequence"/>
</dbReference>
<dbReference type="InterPro" id="IPR013094">
    <property type="entry name" value="AB_hydrolase_3"/>
</dbReference>
<dbReference type="InterPro" id="IPR029058">
    <property type="entry name" value="AB_hydrolase_fold"/>
</dbReference>
<protein>
    <submittedName>
        <fullName evidence="5">Alpha/beta hydrolase</fullName>
    </submittedName>
</protein>
<evidence type="ECO:0000259" key="4">
    <source>
        <dbReference type="Pfam" id="PF07859"/>
    </source>
</evidence>
<dbReference type="SUPFAM" id="SSF53474">
    <property type="entry name" value="alpha/beta-Hydrolases"/>
    <property type="match status" value="1"/>
</dbReference>
<keyword evidence="2 5" id="KW-0378">Hydrolase</keyword>